<evidence type="ECO:0000256" key="6">
    <source>
        <dbReference type="ARBA" id="ARBA00047960"/>
    </source>
</evidence>
<dbReference type="OMA" id="KVADHWF"/>
<dbReference type="Pfam" id="PF02798">
    <property type="entry name" value="GST_N"/>
    <property type="match status" value="1"/>
</dbReference>
<protein>
    <recommendedName>
        <fullName evidence="3">glutathione transferase</fullName>
        <ecNumber evidence="3">2.5.1.18</ecNumber>
    </recommendedName>
    <alternativeName>
        <fullName evidence="5">GST class-theta</fullName>
    </alternativeName>
</protein>
<dbReference type="InterPro" id="IPR036282">
    <property type="entry name" value="Glutathione-S-Trfase_C_sf"/>
</dbReference>
<sequence>MDFYYLPGSAPCRAVQMTAAAVGVELNLKLTNLMAGEHMKPEFLKINPQHCIPTLVDNGFALWESRAICTYLAEKYGKDDKLYPRDAQKRAVVNQRLYFDMGTLYQRFADYYYPQIFAKQPANAENEQKMKDAVGFLNTFLDGQKYVAGDSLTVADLTILATISTYDVAGFDLSKYPHLNPQHCIPTLVDNGFSLWESRAIQIYLAEKYGKDDKLYPKDPQKRAVVNQRLYFDMGTLYQRFADYWYPQLFAKQPAVPEKEEKMKEAVGFFNTFLEGQDYAAGNDLTIADLSLAASIATYEVAGFDFAPYPNVAAWLARCKANAPGYDLNQAGADDFKAKFISGIIVMLLDLYYLPGSAPCRAVQMVAEAVDVPLNLHHLDLMAGAHRSATYTKLNPQQTIPTLVDRTVVLCESRAALIYLCDRYAKAGSDWYPLDIVQRAAINQRLFFDACVLYPRFTDFYHPQVFGNAAPDVKKRVAFERSVELLNIFLKEHAFVAGSSMTIADISIFATLTTACVLGFELKPYACVYRWYQAMMKSCPGAKKNLEGAKEFLKYK</sequence>
<accession>A0A182YGN2</accession>
<evidence type="ECO:0000256" key="3">
    <source>
        <dbReference type="ARBA" id="ARBA00012452"/>
    </source>
</evidence>
<dbReference type="Gene3D" id="1.20.1050.10">
    <property type="match status" value="3"/>
</dbReference>
<dbReference type="InterPro" id="IPR004045">
    <property type="entry name" value="Glutathione_S-Trfase_N"/>
</dbReference>
<dbReference type="Gene3D" id="3.40.30.10">
    <property type="entry name" value="Glutaredoxin"/>
    <property type="match status" value="3"/>
</dbReference>
<dbReference type="VEuPathDB" id="VectorBase:ASTEI20_042530"/>
<comment type="subunit">
    <text evidence="2">Homodimer.</text>
</comment>
<comment type="similarity">
    <text evidence="1">Belongs to the GST superfamily. Theta family.</text>
</comment>
<evidence type="ECO:0000256" key="5">
    <source>
        <dbReference type="ARBA" id="ARBA00041523"/>
    </source>
</evidence>
<dbReference type="GO" id="GO:0006749">
    <property type="term" value="P:glutathione metabolic process"/>
    <property type="evidence" value="ECO:0007669"/>
    <property type="project" value="TreeGrafter"/>
</dbReference>
<proteinExistence type="inferred from homology"/>
<dbReference type="AlphaFoldDB" id="A0A182YGN2"/>
<dbReference type="SFLD" id="SFLDG00358">
    <property type="entry name" value="Main_(cytGST)"/>
    <property type="match status" value="2"/>
</dbReference>
<dbReference type="VEuPathDB" id="VectorBase:ASTEI20_046182"/>
<dbReference type="InterPro" id="IPR040079">
    <property type="entry name" value="Glutathione_S-Trfase"/>
</dbReference>
<reference evidence="8" key="1">
    <citation type="journal article" date="2014" name="Genome Biol.">
        <title>Genome analysis of a major urban malaria vector mosquito, Anopheles stephensi.</title>
        <authorList>
            <person name="Jiang X."/>
            <person name="Peery A."/>
            <person name="Hall A.B."/>
            <person name="Sharma A."/>
            <person name="Chen X.G."/>
            <person name="Waterhouse R.M."/>
            <person name="Komissarov A."/>
            <person name="Riehle M.M."/>
            <person name="Shouche Y."/>
            <person name="Sharakhova M.V."/>
            <person name="Lawson D."/>
            <person name="Pakpour N."/>
            <person name="Arensburger P."/>
            <person name="Davidson V.L."/>
            <person name="Eiglmeier K."/>
            <person name="Emrich S."/>
            <person name="George P."/>
            <person name="Kennedy R.C."/>
            <person name="Mane S.P."/>
            <person name="Maslen G."/>
            <person name="Oringanje C."/>
            <person name="Qi Y."/>
            <person name="Settlage R."/>
            <person name="Tojo M."/>
            <person name="Tubio J.M."/>
            <person name="Unger M.F."/>
            <person name="Wang B."/>
            <person name="Vernick K.D."/>
            <person name="Ribeiro J.M."/>
            <person name="James A.A."/>
            <person name="Michel K."/>
            <person name="Riehle M.A."/>
            <person name="Luckhart S."/>
            <person name="Sharakhov I.V."/>
            <person name="Tu Z."/>
        </authorList>
    </citation>
    <scope>NUCLEOTIDE SEQUENCE [LARGE SCALE GENOMIC DNA]</scope>
    <source>
        <strain evidence="8">Indian</strain>
    </source>
</reference>
<name>A0A182YGN2_ANOST</name>
<dbReference type="FunFam" id="3.40.30.10:FF:000034">
    <property type="entry name" value="glutathione S-transferase 1"/>
    <property type="match status" value="2"/>
</dbReference>
<dbReference type="CDD" id="cd03045">
    <property type="entry name" value="GST_N_Delta_Epsilon"/>
    <property type="match status" value="2"/>
</dbReference>
<keyword evidence="8" id="KW-1185">Reference proteome</keyword>
<dbReference type="GO" id="GO:0004364">
    <property type="term" value="F:glutathione transferase activity"/>
    <property type="evidence" value="ECO:0007669"/>
    <property type="project" value="UniProtKB-EC"/>
</dbReference>
<dbReference type="InterPro" id="IPR010987">
    <property type="entry name" value="Glutathione-S-Trfase_C-like"/>
</dbReference>
<evidence type="ECO:0000256" key="4">
    <source>
        <dbReference type="ARBA" id="ARBA00022679"/>
    </source>
</evidence>
<keyword evidence="4" id="KW-0808">Transferase</keyword>
<dbReference type="VEuPathDB" id="VectorBase:ASTE015999"/>
<dbReference type="EC" id="2.5.1.18" evidence="3"/>
<dbReference type="Proteomes" id="UP000076408">
    <property type="component" value="Unassembled WGS sequence"/>
</dbReference>
<dbReference type="SFLD" id="SFLDG01153">
    <property type="entry name" value="Main.4:_Theta-like"/>
    <property type="match status" value="2"/>
</dbReference>
<evidence type="ECO:0000256" key="2">
    <source>
        <dbReference type="ARBA" id="ARBA00011738"/>
    </source>
</evidence>
<dbReference type="SUPFAM" id="SSF47616">
    <property type="entry name" value="GST C-terminal domain-like"/>
    <property type="match status" value="3"/>
</dbReference>
<dbReference type="PROSITE" id="PS50405">
    <property type="entry name" value="GST_CTER"/>
    <property type="match status" value="3"/>
</dbReference>
<comment type="catalytic activity">
    <reaction evidence="6">
        <text>RX + glutathione = an S-substituted glutathione + a halide anion + H(+)</text>
        <dbReference type="Rhea" id="RHEA:16437"/>
        <dbReference type="ChEBI" id="CHEBI:15378"/>
        <dbReference type="ChEBI" id="CHEBI:16042"/>
        <dbReference type="ChEBI" id="CHEBI:17792"/>
        <dbReference type="ChEBI" id="CHEBI:57925"/>
        <dbReference type="ChEBI" id="CHEBI:90779"/>
        <dbReference type="EC" id="2.5.1.18"/>
    </reaction>
</comment>
<reference evidence="7" key="2">
    <citation type="submission" date="2020-05" db="UniProtKB">
        <authorList>
            <consortium name="EnsemblMetazoa"/>
        </authorList>
    </citation>
    <scope>IDENTIFICATION</scope>
    <source>
        <strain evidence="7">Indian</strain>
    </source>
</reference>
<dbReference type="Pfam" id="PF00043">
    <property type="entry name" value="GST_C"/>
    <property type="match status" value="3"/>
</dbReference>
<dbReference type="VEuPathDB" id="VectorBase:ASTE016000"/>
<dbReference type="CDD" id="cd03177">
    <property type="entry name" value="GST_C_Delta_Epsilon"/>
    <property type="match status" value="3"/>
</dbReference>
<dbReference type="EnsemblMetazoa" id="ASTEI07618-RA">
    <property type="protein sequence ID" value="ASTEI07618-PA"/>
    <property type="gene ID" value="ASTEI07618"/>
</dbReference>
<dbReference type="SFLD" id="SFLDS00019">
    <property type="entry name" value="Glutathione_Transferase_(cytos"/>
    <property type="match status" value="2"/>
</dbReference>
<dbReference type="SUPFAM" id="SSF52833">
    <property type="entry name" value="Thioredoxin-like"/>
    <property type="match status" value="3"/>
</dbReference>
<organism evidence="7 8">
    <name type="scientific">Anopheles stephensi</name>
    <name type="common">Indo-Pakistan malaria mosquito</name>
    <dbReference type="NCBI Taxonomy" id="30069"/>
    <lineage>
        <taxon>Eukaryota</taxon>
        <taxon>Metazoa</taxon>
        <taxon>Ecdysozoa</taxon>
        <taxon>Arthropoda</taxon>
        <taxon>Hexapoda</taxon>
        <taxon>Insecta</taxon>
        <taxon>Pterygota</taxon>
        <taxon>Neoptera</taxon>
        <taxon>Endopterygota</taxon>
        <taxon>Diptera</taxon>
        <taxon>Nematocera</taxon>
        <taxon>Culicoidea</taxon>
        <taxon>Culicidae</taxon>
        <taxon>Anophelinae</taxon>
        <taxon>Anopheles</taxon>
    </lineage>
</organism>
<dbReference type="PANTHER" id="PTHR43969:SF9">
    <property type="entry name" value="GLUTATHIONE S TRANSFERASE D10, ISOFORM A-RELATED"/>
    <property type="match status" value="1"/>
</dbReference>
<dbReference type="InterPro" id="IPR004046">
    <property type="entry name" value="GST_C"/>
</dbReference>
<dbReference type="Pfam" id="PF13417">
    <property type="entry name" value="GST_N_3"/>
    <property type="match status" value="1"/>
</dbReference>
<dbReference type="STRING" id="30069.A0A182YGN2"/>
<dbReference type="VEuPathDB" id="VectorBase:ASTEI20_041432"/>
<evidence type="ECO:0000313" key="8">
    <source>
        <dbReference type="Proteomes" id="UP000076408"/>
    </source>
</evidence>
<dbReference type="PROSITE" id="PS50404">
    <property type="entry name" value="GST_NTER"/>
    <property type="match status" value="3"/>
</dbReference>
<evidence type="ECO:0000313" key="7">
    <source>
        <dbReference type="EnsemblMetazoa" id="ASTEI07618-PA"/>
    </source>
</evidence>
<evidence type="ECO:0000256" key="1">
    <source>
        <dbReference type="ARBA" id="ARBA00009899"/>
    </source>
</evidence>
<dbReference type="PANTHER" id="PTHR43969">
    <property type="entry name" value="GLUTATHIONE S TRANSFERASE D10, ISOFORM A-RELATED"/>
    <property type="match status" value="1"/>
</dbReference>
<dbReference type="InterPro" id="IPR036249">
    <property type="entry name" value="Thioredoxin-like_sf"/>
</dbReference>
<dbReference type="FunFam" id="1.20.1050.10:FF:000007">
    <property type="entry name" value="Glutathione S-transferase 1-1"/>
    <property type="match status" value="3"/>
</dbReference>
<dbReference type="VEuPathDB" id="VectorBase:ASTEI07618"/>